<dbReference type="SUPFAM" id="SSF48498">
    <property type="entry name" value="Tetracyclin repressor-like, C-terminal domain"/>
    <property type="match status" value="1"/>
</dbReference>
<dbReference type="Gene3D" id="1.10.357.10">
    <property type="entry name" value="Tetracycline Repressor, domain 2"/>
    <property type="match status" value="1"/>
</dbReference>
<evidence type="ECO:0000313" key="2">
    <source>
        <dbReference type="EMBL" id="SDT12247.1"/>
    </source>
</evidence>
<dbReference type="OrthoDB" id="9816296at2"/>
<feature type="domain" description="BetI-type transcriptional repressor C-terminal" evidence="1">
    <location>
        <begin position="92"/>
        <end position="201"/>
    </location>
</feature>
<name>A0A1H1XSQ5_9ACTN</name>
<protein>
    <submittedName>
        <fullName evidence="2">Regulatory protein, tetR family</fullName>
    </submittedName>
</protein>
<accession>A0A1H1XSQ5</accession>
<proteinExistence type="predicted"/>
<dbReference type="InterPro" id="IPR009057">
    <property type="entry name" value="Homeodomain-like_sf"/>
</dbReference>
<evidence type="ECO:0000313" key="3">
    <source>
        <dbReference type="Proteomes" id="UP000199103"/>
    </source>
</evidence>
<dbReference type="SUPFAM" id="SSF46689">
    <property type="entry name" value="Homeodomain-like"/>
    <property type="match status" value="1"/>
</dbReference>
<dbReference type="STRING" id="630515.SAMN04489812_4224"/>
<organism evidence="2 3">
    <name type="scientific">Microlunatus soli</name>
    <dbReference type="NCBI Taxonomy" id="630515"/>
    <lineage>
        <taxon>Bacteria</taxon>
        <taxon>Bacillati</taxon>
        <taxon>Actinomycetota</taxon>
        <taxon>Actinomycetes</taxon>
        <taxon>Propionibacteriales</taxon>
        <taxon>Propionibacteriaceae</taxon>
        <taxon>Microlunatus</taxon>
    </lineage>
</organism>
<dbReference type="InterPro" id="IPR036271">
    <property type="entry name" value="Tet_transcr_reg_TetR-rel_C_sf"/>
</dbReference>
<sequence>MPKIIDPDERRREIVRAACRVIIGQGVAALSLTSVAAESGLAIGSVRHYVGGHDDLRRLTLQIIGDDLMLRLNESARPLIYPGAGLSVAARRRRSLEWLEQLLPMDDDRLAEATIWTAMREAARTDPELAAVMAGIDGRRLALVRRVLGRVRPHWSPAVRAVESRRLSALLRGLTIERVYEPESVTPAQVQRVLRQHLSQLAQARR</sequence>
<dbReference type="RefSeq" id="WP_091527371.1">
    <property type="nucleotide sequence ID" value="NZ_LT629772.1"/>
</dbReference>
<dbReference type="Pfam" id="PF13977">
    <property type="entry name" value="TetR_C_6"/>
    <property type="match status" value="1"/>
</dbReference>
<dbReference type="Proteomes" id="UP000199103">
    <property type="component" value="Chromosome I"/>
</dbReference>
<reference evidence="2 3" key="1">
    <citation type="submission" date="2016-10" db="EMBL/GenBank/DDBJ databases">
        <authorList>
            <person name="de Groot N.N."/>
        </authorList>
    </citation>
    <scope>NUCLEOTIDE SEQUENCE [LARGE SCALE GENOMIC DNA]</scope>
    <source>
        <strain evidence="2 3">DSM 21800</strain>
    </source>
</reference>
<dbReference type="InterPro" id="IPR039538">
    <property type="entry name" value="BetI_C"/>
</dbReference>
<keyword evidence="3" id="KW-1185">Reference proteome</keyword>
<gene>
    <name evidence="2" type="ORF">SAMN04489812_4224</name>
</gene>
<dbReference type="EMBL" id="LT629772">
    <property type="protein sequence ID" value="SDT12247.1"/>
    <property type="molecule type" value="Genomic_DNA"/>
</dbReference>
<evidence type="ECO:0000259" key="1">
    <source>
        <dbReference type="Pfam" id="PF13977"/>
    </source>
</evidence>
<dbReference type="AlphaFoldDB" id="A0A1H1XSQ5"/>